<gene>
    <name evidence="2" type="ORF">R3W88_014776</name>
</gene>
<dbReference type="Pfam" id="PF13456">
    <property type="entry name" value="RVT_3"/>
    <property type="match status" value="1"/>
</dbReference>
<dbReference type="InterPro" id="IPR002156">
    <property type="entry name" value="RNaseH_domain"/>
</dbReference>
<dbReference type="InterPro" id="IPR053151">
    <property type="entry name" value="RNase_H-like"/>
</dbReference>
<dbReference type="EMBL" id="JAWPEI010000009">
    <property type="protein sequence ID" value="KAK4716438.1"/>
    <property type="molecule type" value="Genomic_DNA"/>
</dbReference>
<comment type="caution">
    <text evidence="2">The sequence shown here is derived from an EMBL/GenBank/DDBJ whole genome shotgun (WGS) entry which is preliminary data.</text>
</comment>
<dbReference type="CDD" id="cd06222">
    <property type="entry name" value="RNase_H_like"/>
    <property type="match status" value="1"/>
</dbReference>
<protein>
    <recommendedName>
        <fullName evidence="1">RNase H type-1 domain-containing protein</fullName>
    </recommendedName>
</protein>
<evidence type="ECO:0000313" key="2">
    <source>
        <dbReference type="EMBL" id="KAK4716438.1"/>
    </source>
</evidence>
<dbReference type="PANTHER" id="PTHR47723">
    <property type="entry name" value="OS05G0353850 PROTEIN"/>
    <property type="match status" value="1"/>
</dbReference>
<dbReference type="InterPro" id="IPR036397">
    <property type="entry name" value="RNaseH_sf"/>
</dbReference>
<dbReference type="GO" id="GO:0003676">
    <property type="term" value="F:nucleic acid binding"/>
    <property type="evidence" value="ECO:0007669"/>
    <property type="project" value="InterPro"/>
</dbReference>
<dbReference type="AlphaFoldDB" id="A0AAV9KSZ7"/>
<keyword evidence="3" id="KW-1185">Reference proteome</keyword>
<dbReference type="PANTHER" id="PTHR47723:SF24">
    <property type="entry name" value="RNASE H TYPE-1 DOMAIN-CONTAINING PROTEIN"/>
    <property type="match status" value="1"/>
</dbReference>
<dbReference type="GO" id="GO:0004523">
    <property type="term" value="F:RNA-DNA hybrid ribonuclease activity"/>
    <property type="evidence" value="ECO:0007669"/>
    <property type="project" value="InterPro"/>
</dbReference>
<feature type="domain" description="RNase H type-1" evidence="1">
    <location>
        <begin position="2"/>
        <end position="73"/>
    </location>
</feature>
<evidence type="ECO:0000259" key="1">
    <source>
        <dbReference type="Pfam" id="PF13456"/>
    </source>
</evidence>
<name>A0AAV9KSZ7_9SOLN</name>
<accession>A0AAV9KSZ7</accession>
<dbReference type="Proteomes" id="UP001311915">
    <property type="component" value="Unassembled WGS sequence"/>
</dbReference>
<proteinExistence type="predicted"/>
<dbReference type="InterPro" id="IPR044730">
    <property type="entry name" value="RNase_H-like_dom_plant"/>
</dbReference>
<sequence length="107" mass="12513">MREGLQYCFENNLTNIILETDSLVMVHILNGDCETPWNVTMEVNSINRLRDLMSVRVQYSLRERNTLADFFSNLVFHFAGTYKFNLFQEVPSVGRRIINLDNTVVHN</sequence>
<reference evidence="2 3" key="1">
    <citation type="submission" date="2023-10" db="EMBL/GenBank/DDBJ databases">
        <title>Genome-Wide Identification Analysis in wild type Solanum Pinnatisectum Reveals Some Genes Defensing Phytophthora Infestans.</title>
        <authorList>
            <person name="Sun C."/>
        </authorList>
    </citation>
    <scope>NUCLEOTIDE SEQUENCE [LARGE SCALE GENOMIC DNA]</scope>
    <source>
        <strain evidence="2">LQN</strain>
        <tissue evidence="2">Leaf</tissue>
    </source>
</reference>
<evidence type="ECO:0000313" key="3">
    <source>
        <dbReference type="Proteomes" id="UP001311915"/>
    </source>
</evidence>
<organism evidence="2 3">
    <name type="scientific">Solanum pinnatisectum</name>
    <name type="common">tansyleaf nightshade</name>
    <dbReference type="NCBI Taxonomy" id="50273"/>
    <lineage>
        <taxon>Eukaryota</taxon>
        <taxon>Viridiplantae</taxon>
        <taxon>Streptophyta</taxon>
        <taxon>Embryophyta</taxon>
        <taxon>Tracheophyta</taxon>
        <taxon>Spermatophyta</taxon>
        <taxon>Magnoliopsida</taxon>
        <taxon>eudicotyledons</taxon>
        <taxon>Gunneridae</taxon>
        <taxon>Pentapetalae</taxon>
        <taxon>asterids</taxon>
        <taxon>lamiids</taxon>
        <taxon>Solanales</taxon>
        <taxon>Solanaceae</taxon>
        <taxon>Solanoideae</taxon>
        <taxon>Solaneae</taxon>
        <taxon>Solanum</taxon>
    </lineage>
</organism>
<dbReference type="Gene3D" id="3.30.420.10">
    <property type="entry name" value="Ribonuclease H-like superfamily/Ribonuclease H"/>
    <property type="match status" value="1"/>
</dbReference>